<keyword evidence="4 10" id="KW-0560">Oxidoreductase</keyword>
<dbReference type="InterPro" id="IPR005931">
    <property type="entry name" value="P5CDH/ALDH4A1"/>
</dbReference>
<evidence type="ECO:0000259" key="9">
    <source>
        <dbReference type="Pfam" id="PF00171"/>
    </source>
</evidence>
<dbReference type="RefSeq" id="WP_222989185.1">
    <property type="nucleotide sequence ID" value="NZ_JAINVV010000004.1"/>
</dbReference>
<keyword evidence="6" id="KW-0642">Proline metabolism</keyword>
<dbReference type="Proteomes" id="UP000706039">
    <property type="component" value="Unassembled WGS sequence"/>
</dbReference>
<evidence type="ECO:0000256" key="8">
    <source>
        <dbReference type="ARBA" id="ARBA00048142"/>
    </source>
</evidence>
<proteinExistence type="inferred from homology"/>
<evidence type="ECO:0000256" key="3">
    <source>
        <dbReference type="ARBA" id="ARBA00012884"/>
    </source>
</evidence>
<dbReference type="InterPro" id="IPR015590">
    <property type="entry name" value="Aldehyde_DH_dom"/>
</dbReference>
<evidence type="ECO:0000313" key="10">
    <source>
        <dbReference type="EMBL" id="MBY8822076.1"/>
    </source>
</evidence>
<organism evidence="10 11">
    <name type="scientific">Sphingomonas colocasiae</name>
    <dbReference type="NCBI Taxonomy" id="1848973"/>
    <lineage>
        <taxon>Bacteria</taxon>
        <taxon>Pseudomonadati</taxon>
        <taxon>Pseudomonadota</taxon>
        <taxon>Alphaproteobacteria</taxon>
        <taxon>Sphingomonadales</taxon>
        <taxon>Sphingomonadaceae</taxon>
        <taxon>Sphingomonas</taxon>
    </lineage>
</organism>
<keyword evidence="5" id="KW-0520">NAD</keyword>
<dbReference type="PROSITE" id="PS00070">
    <property type="entry name" value="ALDEHYDE_DEHYDR_CYS"/>
    <property type="match status" value="1"/>
</dbReference>
<evidence type="ECO:0000256" key="6">
    <source>
        <dbReference type="ARBA" id="ARBA00023062"/>
    </source>
</evidence>
<dbReference type="EC" id="1.2.1.88" evidence="3"/>
<dbReference type="SUPFAM" id="SSF53720">
    <property type="entry name" value="ALDH-like"/>
    <property type="match status" value="1"/>
</dbReference>
<evidence type="ECO:0000313" key="11">
    <source>
        <dbReference type="Proteomes" id="UP000706039"/>
    </source>
</evidence>
<feature type="domain" description="Aldehyde dehydrogenase" evidence="9">
    <location>
        <begin position="59"/>
        <end position="521"/>
    </location>
</feature>
<dbReference type="InterPro" id="IPR016163">
    <property type="entry name" value="Ald_DH_C"/>
</dbReference>
<dbReference type="EMBL" id="JAINVV010000004">
    <property type="protein sequence ID" value="MBY8822076.1"/>
    <property type="molecule type" value="Genomic_DNA"/>
</dbReference>
<dbReference type="GO" id="GO:0003842">
    <property type="term" value="F:L-glutamate gamma-semialdehyde dehydrogenase activity"/>
    <property type="evidence" value="ECO:0007669"/>
    <property type="project" value="UniProtKB-EC"/>
</dbReference>
<dbReference type="NCBIfam" id="TIGR01236">
    <property type="entry name" value="D1pyr5carbox1"/>
    <property type="match status" value="1"/>
</dbReference>
<gene>
    <name evidence="10" type="primary">pruA</name>
    <name evidence="10" type="ORF">K7G82_07220</name>
</gene>
<comment type="similarity">
    <text evidence="2">Belongs to the aldehyde dehydrogenase family.</text>
</comment>
<evidence type="ECO:0000256" key="2">
    <source>
        <dbReference type="ARBA" id="ARBA00009986"/>
    </source>
</evidence>
<comment type="catalytic activity">
    <reaction evidence="8">
        <text>L-glutamate 5-semialdehyde + NAD(+) + H2O = L-glutamate + NADH + 2 H(+)</text>
        <dbReference type="Rhea" id="RHEA:30235"/>
        <dbReference type="ChEBI" id="CHEBI:15377"/>
        <dbReference type="ChEBI" id="CHEBI:15378"/>
        <dbReference type="ChEBI" id="CHEBI:29985"/>
        <dbReference type="ChEBI" id="CHEBI:57540"/>
        <dbReference type="ChEBI" id="CHEBI:57945"/>
        <dbReference type="ChEBI" id="CHEBI:58066"/>
        <dbReference type="EC" id="1.2.1.88"/>
    </reaction>
</comment>
<comment type="caution">
    <text evidence="10">The sequence shown here is derived from an EMBL/GenBank/DDBJ whole genome shotgun (WGS) entry which is preliminary data.</text>
</comment>
<dbReference type="InterPro" id="IPR016160">
    <property type="entry name" value="Ald_DH_CS_CYS"/>
</dbReference>
<reference evidence="10 11" key="1">
    <citation type="submission" date="2021-08" db="EMBL/GenBank/DDBJ databases">
        <authorList>
            <person name="Tuo L."/>
        </authorList>
    </citation>
    <scope>NUCLEOTIDE SEQUENCE [LARGE SCALE GENOMIC DNA]</scope>
    <source>
        <strain evidence="10 11">JCM 31229</strain>
    </source>
</reference>
<dbReference type="Gene3D" id="3.40.605.10">
    <property type="entry name" value="Aldehyde Dehydrogenase, Chain A, domain 1"/>
    <property type="match status" value="1"/>
</dbReference>
<keyword evidence="11" id="KW-1185">Reference proteome</keyword>
<dbReference type="InterPro" id="IPR016162">
    <property type="entry name" value="Ald_DH_N"/>
</dbReference>
<evidence type="ECO:0000256" key="7">
    <source>
        <dbReference type="ARBA" id="ARBA00032259"/>
    </source>
</evidence>
<sequence length="542" mass="58328">MFAISPSIDVRNEPVRGYAPGSPERDSLRAALAAMAGDRIELPLVIGGKPVTTGRLEAAISPHDHAHVLADAHLAGADEVGQAIAAAKAAWHDWSRTPWEARARIFLKAADLVSGPWRDRLNAATMLGQSKTAPQAEIDSAAELADYFRFNVSFMLRIYGEQPLSSEGVWNRLDYRPLEGFIYAITPFNFTAIAGNLPAAPALMGNVVVWKPSATAKYSAHFVMALLREAGLPDGVINLIYGDAAATSAQILADPELAGIHFTGSTGVFDAILRDVAGRKYRNYPRIVGETGGKNFTLAHPSADIAALATAIIRGGYEYQGQKCSATSRVYAPRSLWPALRDRLVADIETIRVGDVADFTNFMGAVIDEKSWHKQAAAREAAERSASETLIAGGVPDMRVGYFVPPTLIETSDPASRFMTEEFFGPIVTAFVYEDDAFEAMLDTIDKGSAYGLTGSIFARDAGAIATALDRLRHTAGNVYVNDKSAGAVVGQQPFGGARASGTNDKAGSMWNLARWISPRTIKENFAPPTDYRYPAMRADRG</sequence>
<protein>
    <recommendedName>
        <fullName evidence="7">L-glutamate gamma-semialdehyde dehydrogenase</fullName>
        <ecNumber evidence="3">1.2.1.88</ecNumber>
    </recommendedName>
    <alternativeName>
        <fullName evidence="7">L-glutamate gamma-semialdehyde dehydrogenase</fullName>
    </alternativeName>
</protein>
<evidence type="ECO:0000256" key="5">
    <source>
        <dbReference type="ARBA" id="ARBA00023027"/>
    </source>
</evidence>
<comment type="pathway">
    <text evidence="1">Amino-acid degradation; L-proline degradation into L-glutamate; L-glutamate from L-proline: step 2/2.</text>
</comment>
<accession>A0ABS7PLH3</accession>
<dbReference type="Pfam" id="PF00171">
    <property type="entry name" value="Aldedh"/>
    <property type="match status" value="1"/>
</dbReference>
<name>A0ABS7PLH3_9SPHN</name>
<evidence type="ECO:0000256" key="4">
    <source>
        <dbReference type="ARBA" id="ARBA00023002"/>
    </source>
</evidence>
<dbReference type="InterPro" id="IPR016161">
    <property type="entry name" value="Ald_DH/histidinol_DH"/>
</dbReference>
<dbReference type="Gene3D" id="3.40.309.10">
    <property type="entry name" value="Aldehyde Dehydrogenase, Chain A, domain 2"/>
    <property type="match status" value="1"/>
</dbReference>
<evidence type="ECO:0000256" key="1">
    <source>
        <dbReference type="ARBA" id="ARBA00004786"/>
    </source>
</evidence>
<dbReference type="PANTHER" id="PTHR42862:SF1">
    <property type="entry name" value="DELTA-1-PYRROLINE-5-CARBOXYLATE DEHYDROGENASE 2, ISOFORM A-RELATED"/>
    <property type="match status" value="1"/>
</dbReference>
<dbReference type="PANTHER" id="PTHR42862">
    <property type="entry name" value="DELTA-1-PYRROLINE-5-CARBOXYLATE DEHYDROGENASE 1, ISOFORM A-RELATED"/>
    <property type="match status" value="1"/>
</dbReference>
<dbReference type="InterPro" id="IPR050485">
    <property type="entry name" value="Proline_metab_enzyme"/>
</dbReference>